<comment type="caution">
    <text evidence="3">The sequence shown here is derived from an EMBL/GenBank/DDBJ whole genome shotgun (WGS) entry which is preliminary data.</text>
</comment>
<dbReference type="Proteomes" id="UP001157134">
    <property type="component" value="Unassembled WGS sequence"/>
</dbReference>
<evidence type="ECO:0000313" key="4">
    <source>
        <dbReference type="Proteomes" id="UP001157134"/>
    </source>
</evidence>
<feature type="domain" description="Calcineurin-like phosphoesterase" evidence="2">
    <location>
        <begin position="46"/>
        <end position="208"/>
    </location>
</feature>
<dbReference type="RefSeq" id="WP_284297001.1">
    <property type="nucleotide sequence ID" value="NZ_BSSV01000002.1"/>
</dbReference>
<organism evidence="3 4">
    <name type="scientific">Thalassotalea loyana</name>
    <dbReference type="NCBI Taxonomy" id="280483"/>
    <lineage>
        <taxon>Bacteria</taxon>
        <taxon>Pseudomonadati</taxon>
        <taxon>Pseudomonadota</taxon>
        <taxon>Gammaproteobacteria</taxon>
        <taxon>Alteromonadales</taxon>
        <taxon>Colwelliaceae</taxon>
        <taxon>Thalassotalea</taxon>
    </lineage>
</organism>
<accession>A0ABQ6HAL0</accession>
<name>A0ABQ6HAL0_9GAMM</name>
<dbReference type="InterPro" id="IPR004843">
    <property type="entry name" value="Calcineurin-like_PHP"/>
</dbReference>
<feature type="signal peptide" evidence="1">
    <location>
        <begin position="1"/>
        <end position="21"/>
    </location>
</feature>
<gene>
    <name evidence="3" type="ORF">tloyanaT_14150</name>
</gene>
<evidence type="ECO:0000259" key="2">
    <source>
        <dbReference type="Pfam" id="PF00149"/>
    </source>
</evidence>
<dbReference type="InterPro" id="IPR029052">
    <property type="entry name" value="Metallo-depent_PP-like"/>
</dbReference>
<reference evidence="3 4" key="1">
    <citation type="submission" date="2023-03" db="EMBL/GenBank/DDBJ databases">
        <title>Thalassotalea loyana LMG 22536T draft genome sequence.</title>
        <authorList>
            <person name="Sawabe T."/>
        </authorList>
    </citation>
    <scope>NUCLEOTIDE SEQUENCE [LARGE SCALE GENOMIC DNA]</scope>
    <source>
        <strain evidence="3 4">LMG 22536</strain>
    </source>
</reference>
<feature type="chain" id="PRO_5045788152" description="Calcineurin-like phosphoesterase domain-containing protein" evidence="1">
    <location>
        <begin position="22"/>
        <end position="698"/>
    </location>
</feature>
<proteinExistence type="predicted"/>
<dbReference type="EMBL" id="BSSV01000002">
    <property type="protein sequence ID" value="GLX85163.1"/>
    <property type="molecule type" value="Genomic_DNA"/>
</dbReference>
<keyword evidence="1" id="KW-0732">Signal</keyword>
<keyword evidence="4" id="KW-1185">Reference proteome</keyword>
<protein>
    <recommendedName>
        <fullName evidence="2">Calcineurin-like phosphoesterase domain-containing protein</fullName>
    </recommendedName>
</protein>
<sequence length="698" mass="79828">MFKNISLAGIFLCLSSCSSLDLDSTSTYSNNRQAIENNNLAFSDTPILFIADNQKALVPTEPIFEQSFLSEMAVNTAHRRPSLDAFSLDIVNYIINNNEHQLLIHGGDLLNNSCVEEFNVSVETLNRNPNKSWFIAPGNHDGYYLGISSPLNLSKRMIPLHNTLLDERAGWGLTCTPINNERINKVNNLRATGKLNNTQAAGYENLKDYATVHKNIADKSVFNWLYLKALGINEKIAEGVTVDVQPTLSKEFEQYSLRCVDFESQGELHNTFMTDICWTQHESYGDNYFKEQPNKYTYTNNIETQFVERHPWRNFIIQKLTTTFSNEPLDIIIIDTSSYSEGRAIKNNGELYYRSYGAADAAEIVPPQLKIFDKWINENKELNRKTIIVGHHPLFDFNVKSYAAINKAFDSKHVLAYVSGDTHDGYHGTHIFPKEQMNSQVLEVNLGSSIDAPIEYALIGTTQKDNTHSFLAKRYSLTPLVSTETEQVSRPKHRATIIKPKKYKKSGHLDSPKYYAEFNDSLWRKCNDLWTFDSNAKPYDPLSLLSYDERTTIESQNIKQPISYFGLPYLNLTNLDNVRDDALRAYKLNRLKHLAIVYEQMFNAADVVFSDKVKRLQGLAYDEYENLRANNFSSYWTREQEYISTLFRLAELILAIEAELPRIDQEGKDNPNPRVQLFTVCSAIFDAEIEYKAGIFDG</sequence>
<evidence type="ECO:0000256" key="1">
    <source>
        <dbReference type="SAM" id="SignalP"/>
    </source>
</evidence>
<dbReference type="Pfam" id="PF00149">
    <property type="entry name" value="Metallophos"/>
    <property type="match status" value="1"/>
</dbReference>
<dbReference type="Gene3D" id="3.60.21.10">
    <property type="match status" value="2"/>
</dbReference>
<evidence type="ECO:0000313" key="3">
    <source>
        <dbReference type="EMBL" id="GLX85163.1"/>
    </source>
</evidence>
<dbReference type="SUPFAM" id="SSF56300">
    <property type="entry name" value="Metallo-dependent phosphatases"/>
    <property type="match status" value="1"/>
</dbReference>